<dbReference type="Pfam" id="PF06574">
    <property type="entry name" value="FAD_syn"/>
    <property type="match status" value="1"/>
</dbReference>
<keyword evidence="4" id="KW-0288">FMN</keyword>
<evidence type="ECO:0000259" key="10">
    <source>
        <dbReference type="Pfam" id="PF06574"/>
    </source>
</evidence>
<dbReference type="EMBL" id="LAZR01018424">
    <property type="protein sequence ID" value="KKL96468.1"/>
    <property type="molecule type" value="Genomic_DNA"/>
</dbReference>
<dbReference type="Gene3D" id="3.40.50.620">
    <property type="entry name" value="HUPs"/>
    <property type="match status" value="1"/>
</dbReference>
<evidence type="ECO:0000256" key="7">
    <source>
        <dbReference type="ARBA" id="ARBA00022741"/>
    </source>
</evidence>
<keyword evidence="8" id="KW-0274">FAD</keyword>
<dbReference type="GO" id="GO:0003919">
    <property type="term" value="F:FMN adenylyltransferase activity"/>
    <property type="evidence" value="ECO:0007669"/>
    <property type="project" value="UniProtKB-EC"/>
</dbReference>
<evidence type="ECO:0000256" key="9">
    <source>
        <dbReference type="ARBA" id="ARBA00022840"/>
    </source>
</evidence>
<evidence type="ECO:0000256" key="8">
    <source>
        <dbReference type="ARBA" id="ARBA00022827"/>
    </source>
</evidence>
<dbReference type="GO" id="GO:0009231">
    <property type="term" value="P:riboflavin biosynthetic process"/>
    <property type="evidence" value="ECO:0007669"/>
    <property type="project" value="InterPro"/>
</dbReference>
<accession>A0A0F9GCJ4</accession>
<dbReference type="UniPathway" id="UPA00277">
    <property type="reaction ID" value="UER00407"/>
</dbReference>
<keyword evidence="6" id="KW-0548">Nucleotidyltransferase</keyword>
<evidence type="ECO:0000256" key="4">
    <source>
        <dbReference type="ARBA" id="ARBA00022643"/>
    </source>
</evidence>
<evidence type="ECO:0000256" key="2">
    <source>
        <dbReference type="ARBA" id="ARBA00012393"/>
    </source>
</evidence>
<comment type="pathway">
    <text evidence="1">Cofactor biosynthesis; FAD biosynthesis; FAD from FMN: step 1/1.</text>
</comment>
<evidence type="ECO:0000256" key="5">
    <source>
        <dbReference type="ARBA" id="ARBA00022679"/>
    </source>
</evidence>
<evidence type="ECO:0000256" key="3">
    <source>
        <dbReference type="ARBA" id="ARBA00022630"/>
    </source>
</evidence>
<evidence type="ECO:0000313" key="11">
    <source>
        <dbReference type="EMBL" id="KKL96468.1"/>
    </source>
</evidence>
<protein>
    <recommendedName>
        <fullName evidence="2">FAD synthase</fullName>
        <ecNumber evidence="2">2.7.7.2</ecNumber>
    </recommendedName>
</protein>
<dbReference type="SUPFAM" id="SSF52374">
    <property type="entry name" value="Nucleotidylyl transferase"/>
    <property type="match status" value="1"/>
</dbReference>
<dbReference type="InterPro" id="IPR014729">
    <property type="entry name" value="Rossmann-like_a/b/a_fold"/>
</dbReference>
<keyword evidence="7" id="KW-0547">Nucleotide-binding</keyword>
<feature type="non-terminal residue" evidence="11">
    <location>
        <position position="88"/>
    </location>
</feature>
<evidence type="ECO:0000256" key="1">
    <source>
        <dbReference type="ARBA" id="ARBA00004726"/>
    </source>
</evidence>
<keyword evidence="3" id="KW-0285">Flavoprotein</keyword>
<gene>
    <name evidence="11" type="ORF">LCGC14_1844150</name>
</gene>
<proteinExistence type="predicted"/>
<name>A0A0F9GCJ4_9ZZZZ</name>
<reference evidence="11" key="1">
    <citation type="journal article" date="2015" name="Nature">
        <title>Complex archaea that bridge the gap between prokaryotes and eukaryotes.</title>
        <authorList>
            <person name="Spang A."/>
            <person name="Saw J.H."/>
            <person name="Jorgensen S.L."/>
            <person name="Zaremba-Niedzwiedzka K."/>
            <person name="Martijn J."/>
            <person name="Lind A.E."/>
            <person name="van Eijk R."/>
            <person name="Schleper C."/>
            <person name="Guy L."/>
            <person name="Ettema T.J."/>
        </authorList>
    </citation>
    <scope>NUCLEOTIDE SEQUENCE</scope>
</reference>
<feature type="domain" description="FAD synthetase" evidence="10">
    <location>
        <begin position="17"/>
        <end position="87"/>
    </location>
</feature>
<dbReference type="EC" id="2.7.7.2" evidence="2"/>
<keyword evidence="9" id="KW-0067">ATP-binding</keyword>
<keyword evidence="5" id="KW-0808">Transferase</keyword>
<dbReference type="GO" id="GO:0006747">
    <property type="term" value="P:FAD biosynthetic process"/>
    <property type="evidence" value="ECO:0007669"/>
    <property type="project" value="UniProtKB-UniPathway"/>
</dbReference>
<dbReference type="InterPro" id="IPR015864">
    <property type="entry name" value="FAD_synthase"/>
</dbReference>
<dbReference type="GO" id="GO:0005524">
    <property type="term" value="F:ATP binding"/>
    <property type="evidence" value="ECO:0007669"/>
    <property type="project" value="UniProtKB-KW"/>
</dbReference>
<comment type="caution">
    <text evidence="11">The sequence shown here is derived from an EMBL/GenBank/DDBJ whole genome shotgun (WGS) entry which is preliminary data.</text>
</comment>
<sequence>MIILDSFYKKQDFGLSNLSIGVFDGLHLGHALVLKKLKEKKGKSIVFTFENHPIDILKPGIKIKSIYEKQDKLKYLKSFEIDLLILIK</sequence>
<evidence type="ECO:0000256" key="6">
    <source>
        <dbReference type="ARBA" id="ARBA00022695"/>
    </source>
</evidence>
<dbReference type="AlphaFoldDB" id="A0A0F9GCJ4"/>
<organism evidence="11">
    <name type="scientific">marine sediment metagenome</name>
    <dbReference type="NCBI Taxonomy" id="412755"/>
    <lineage>
        <taxon>unclassified sequences</taxon>
        <taxon>metagenomes</taxon>
        <taxon>ecological metagenomes</taxon>
    </lineage>
</organism>